<dbReference type="InterPro" id="IPR006984">
    <property type="entry name" value="Fcf1/UTP23"/>
</dbReference>
<keyword evidence="3" id="KW-0698">rRNA processing</keyword>
<dbReference type="InterPro" id="IPR029060">
    <property type="entry name" value="PIN-like_dom_sf"/>
</dbReference>
<keyword evidence="4" id="KW-0539">Nucleus</keyword>
<evidence type="ECO:0000256" key="6">
    <source>
        <dbReference type="ARBA" id="ARBA00038503"/>
    </source>
</evidence>
<dbReference type="GO" id="GO:0032040">
    <property type="term" value="C:small-subunit processome"/>
    <property type="evidence" value="ECO:0007669"/>
    <property type="project" value="InterPro"/>
</dbReference>
<comment type="caution">
    <text evidence="10">The sequence shown here is derived from an EMBL/GenBank/DDBJ whole genome shotgun (WGS) entry which is preliminary data.</text>
</comment>
<evidence type="ECO:0000256" key="2">
    <source>
        <dbReference type="ARBA" id="ARBA00022517"/>
    </source>
</evidence>
<dbReference type="PANTHER" id="PTHR12416">
    <property type="entry name" value="RRNA-PROCESSING PROTEIN UTP23 HOMOLOG"/>
    <property type="match status" value="1"/>
</dbReference>
<evidence type="ECO:0000313" key="11">
    <source>
        <dbReference type="Proteomes" id="UP001182556"/>
    </source>
</evidence>
<dbReference type="Proteomes" id="UP001182556">
    <property type="component" value="Unassembled WGS sequence"/>
</dbReference>
<feature type="domain" description="UTP23 sensor motif region" evidence="9">
    <location>
        <begin position="200"/>
        <end position="217"/>
    </location>
</feature>
<comment type="subcellular location">
    <subcellularLocation>
        <location evidence="1">Nucleus</location>
        <location evidence="1">Nucleolus</location>
    </subcellularLocation>
</comment>
<evidence type="ECO:0000313" key="10">
    <source>
        <dbReference type="EMBL" id="KAK1923305.1"/>
    </source>
</evidence>
<organism evidence="10 11">
    <name type="scientific">Papiliotrema laurentii</name>
    <name type="common">Cryptococcus laurentii</name>
    <dbReference type="NCBI Taxonomy" id="5418"/>
    <lineage>
        <taxon>Eukaryota</taxon>
        <taxon>Fungi</taxon>
        <taxon>Dikarya</taxon>
        <taxon>Basidiomycota</taxon>
        <taxon>Agaricomycotina</taxon>
        <taxon>Tremellomycetes</taxon>
        <taxon>Tremellales</taxon>
        <taxon>Rhynchogastremaceae</taxon>
        <taxon>Papiliotrema</taxon>
    </lineage>
</organism>
<dbReference type="Gene3D" id="3.40.50.1010">
    <property type="entry name" value="5'-nuclease"/>
    <property type="match status" value="1"/>
</dbReference>
<evidence type="ECO:0000256" key="4">
    <source>
        <dbReference type="ARBA" id="ARBA00023242"/>
    </source>
</evidence>
<evidence type="ECO:0000259" key="9">
    <source>
        <dbReference type="Pfam" id="PF24779"/>
    </source>
</evidence>
<keyword evidence="2" id="KW-0690">Ribosome biogenesis</keyword>
<dbReference type="EMBL" id="JAODAN010000007">
    <property type="protein sequence ID" value="KAK1923305.1"/>
    <property type="molecule type" value="Genomic_DNA"/>
</dbReference>
<evidence type="ECO:0000256" key="1">
    <source>
        <dbReference type="ARBA" id="ARBA00004604"/>
    </source>
</evidence>
<evidence type="ECO:0000256" key="3">
    <source>
        <dbReference type="ARBA" id="ARBA00022552"/>
    </source>
</evidence>
<name>A0AAD9FL40_PAPLA</name>
<reference evidence="10" key="1">
    <citation type="submission" date="2023-02" db="EMBL/GenBank/DDBJ databases">
        <title>Identification and recombinant expression of a fungal hydrolase from Papiliotrema laurentii that hydrolyzes apple cutin and clears colloidal polyester polyurethane.</title>
        <authorList>
            <consortium name="DOE Joint Genome Institute"/>
            <person name="Roman V.A."/>
            <person name="Bojanowski C."/>
            <person name="Crable B.R."/>
            <person name="Wagner D.N."/>
            <person name="Hung C.S."/>
            <person name="Nadeau L.J."/>
            <person name="Schratz L."/>
            <person name="Haridas S."/>
            <person name="Pangilinan J."/>
            <person name="Lipzen A."/>
            <person name="Na H."/>
            <person name="Yan M."/>
            <person name="Ng V."/>
            <person name="Grigoriev I.V."/>
            <person name="Spatafora J.W."/>
            <person name="Barlow D."/>
            <person name="Biffinger J."/>
            <person name="Kelley-Loughnane N."/>
            <person name="Varaljay V.A."/>
            <person name="Crookes-Goodson W.J."/>
        </authorList>
    </citation>
    <scope>NUCLEOTIDE SEQUENCE</scope>
    <source>
        <strain evidence="10">5307AH</strain>
    </source>
</reference>
<dbReference type="FunFam" id="3.40.50.1010:FF:000006">
    <property type="entry name" value="rRNA-processing protein UTP23 homolog"/>
    <property type="match status" value="1"/>
</dbReference>
<comment type="function">
    <text evidence="5">Involved in rRNA-processing and ribosome biogenesis.</text>
</comment>
<protein>
    <recommendedName>
        <fullName evidence="7">U three protein 23</fullName>
    </recommendedName>
</protein>
<sequence length="286" mass="31291">MRHKRAKTYKRAIAIYTTAFGFRTPFQVLVSNDVLLALNRESDIVKQLSACCQGEVKPMITQCCVEALYKLGKEVQAVTDIAKTFERRRCNHRTPLESDACLTDVIGSTNKHRYVLAAQSKSLRTALSAIPGLPIIHFNPRGVLVLSPPSHATLKTKDAQEESRRLEGADLLQGVQDGENVIGAGSTATTSSSTAAAAPTKRSRAKGPNPLSVKKKKAAPVEHKREEKREEVQLAAAKKSRRKRGKGLVKQVREEMAAEDLARAKRAKESAEGRASEQAAETPLEE</sequence>
<dbReference type="Pfam" id="PF04900">
    <property type="entry name" value="Fcf1"/>
    <property type="match status" value="1"/>
</dbReference>
<evidence type="ECO:0000256" key="5">
    <source>
        <dbReference type="ARBA" id="ARBA00037300"/>
    </source>
</evidence>
<dbReference type="CDD" id="cd09865">
    <property type="entry name" value="PIN_ScUtp23p-like"/>
    <property type="match status" value="1"/>
</dbReference>
<dbReference type="GO" id="GO:0006364">
    <property type="term" value="P:rRNA processing"/>
    <property type="evidence" value="ECO:0007669"/>
    <property type="project" value="UniProtKB-KW"/>
</dbReference>
<dbReference type="SUPFAM" id="SSF88723">
    <property type="entry name" value="PIN domain-like"/>
    <property type="match status" value="1"/>
</dbReference>
<feature type="compositionally biased region" description="Basic residues" evidence="8">
    <location>
        <begin position="238"/>
        <end position="247"/>
    </location>
</feature>
<comment type="similarity">
    <text evidence="6">Belongs to the UTP23/FCF1 family. UTP23 subfamily.</text>
</comment>
<dbReference type="InterPro" id="IPR057776">
    <property type="entry name" value="UTP23_sensor"/>
</dbReference>
<accession>A0AAD9FL40</accession>
<feature type="region of interest" description="Disordered" evidence="8">
    <location>
        <begin position="181"/>
        <end position="286"/>
    </location>
</feature>
<feature type="compositionally biased region" description="Low complexity" evidence="8">
    <location>
        <begin position="183"/>
        <end position="200"/>
    </location>
</feature>
<feature type="compositionally biased region" description="Basic and acidic residues" evidence="8">
    <location>
        <begin position="251"/>
        <end position="275"/>
    </location>
</feature>
<evidence type="ECO:0000256" key="7">
    <source>
        <dbReference type="ARBA" id="ARBA00076388"/>
    </source>
</evidence>
<dbReference type="Pfam" id="PF24779">
    <property type="entry name" value="UTP23_sensor"/>
    <property type="match status" value="1"/>
</dbReference>
<proteinExistence type="inferred from homology"/>
<feature type="compositionally biased region" description="Basic and acidic residues" evidence="8">
    <location>
        <begin position="219"/>
        <end position="232"/>
    </location>
</feature>
<evidence type="ECO:0000256" key="8">
    <source>
        <dbReference type="SAM" id="MobiDB-lite"/>
    </source>
</evidence>
<keyword evidence="11" id="KW-1185">Reference proteome</keyword>
<gene>
    <name evidence="10" type="ORF">DB88DRAFT_547286</name>
</gene>
<dbReference type="AlphaFoldDB" id="A0AAD9FL40"/>